<dbReference type="Proteomes" id="UP000887578">
    <property type="component" value="Unplaced"/>
</dbReference>
<evidence type="ECO:0000313" key="3">
    <source>
        <dbReference type="WBParaSite" id="PDA_v2.g27511.t1"/>
    </source>
</evidence>
<accession>A0A914QJK6</accession>
<keyword evidence="1" id="KW-1133">Transmembrane helix</keyword>
<evidence type="ECO:0000256" key="1">
    <source>
        <dbReference type="SAM" id="Phobius"/>
    </source>
</evidence>
<name>A0A914QJK6_9BILA</name>
<reference evidence="3" key="1">
    <citation type="submission" date="2022-11" db="UniProtKB">
        <authorList>
            <consortium name="WormBaseParasite"/>
        </authorList>
    </citation>
    <scope>IDENTIFICATION</scope>
</reference>
<evidence type="ECO:0000313" key="2">
    <source>
        <dbReference type="Proteomes" id="UP000887578"/>
    </source>
</evidence>
<dbReference type="WBParaSite" id="PDA_v2.g27511.t1">
    <property type="protein sequence ID" value="PDA_v2.g27511.t1"/>
    <property type="gene ID" value="PDA_v2.g27511"/>
</dbReference>
<organism evidence="2 3">
    <name type="scientific">Panagrolaimus davidi</name>
    <dbReference type="NCBI Taxonomy" id="227884"/>
    <lineage>
        <taxon>Eukaryota</taxon>
        <taxon>Metazoa</taxon>
        <taxon>Ecdysozoa</taxon>
        <taxon>Nematoda</taxon>
        <taxon>Chromadorea</taxon>
        <taxon>Rhabditida</taxon>
        <taxon>Tylenchina</taxon>
        <taxon>Panagrolaimomorpha</taxon>
        <taxon>Panagrolaimoidea</taxon>
        <taxon>Panagrolaimidae</taxon>
        <taxon>Panagrolaimus</taxon>
    </lineage>
</organism>
<protein>
    <submittedName>
        <fullName evidence="3">Uncharacterized protein</fullName>
    </submittedName>
</protein>
<dbReference type="AlphaFoldDB" id="A0A914QJK6"/>
<feature type="transmembrane region" description="Helical" evidence="1">
    <location>
        <begin position="20"/>
        <end position="40"/>
    </location>
</feature>
<proteinExistence type="predicted"/>
<keyword evidence="2" id="KW-1185">Reference proteome</keyword>
<keyword evidence="1" id="KW-0812">Transmembrane</keyword>
<sequence>MKVKGELNQITDFERDQADVATVPVFGWVAAIGMEVVLLLGNAEEKKIRYENLLNELSPKISDIQIEINECRQKIVQIYYDIGKCERKKSQAQAEQLLIKKSRDTINIWLKTMNIWLEYLTTLEPQAERVETHIGLSQTALNSAIEEFKIFVNSASENAIQAATNILAIAYTPTSGILENITLPLNDS</sequence>
<keyword evidence="1" id="KW-0472">Membrane</keyword>